<keyword evidence="3" id="KW-0457">Lysine biosynthesis</keyword>
<feature type="site" description="Could be important to modulate the pK values of the two catalytic cysteine residues" evidence="3">
    <location>
        <position position="278"/>
    </location>
</feature>
<name>V8CCK0_9HELI</name>
<dbReference type="GO" id="GO:0009089">
    <property type="term" value="P:lysine biosynthetic process via diaminopimelate"/>
    <property type="evidence" value="ECO:0007669"/>
    <property type="project" value="UniProtKB-UniRule"/>
</dbReference>
<feature type="binding site" evidence="3">
    <location>
        <begin position="289"/>
        <end position="290"/>
    </location>
    <ligand>
        <name>substrate</name>
    </ligand>
</feature>
<comment type="function">
    <text evidence="3">Catalyzes the stereoinversion of LL-2,6-diaminopimelate (L,L-DAP) to meso-diaminopimelate (meso-DAP), a precursor of L-lysine and an essential component of the bacterial peptidoglycan.</text>
</comment>
<comment type="pathway">
    <text evidence="3">Amino-acid biosynthesis; L-lysine biosynthesis via DAP pathway; DL-2,6-diaminopimelate from LL-2,6-diaminopimelate: step 1/1.</text>
</comment>
<feature type="active site" description="Proton acceptor" evidence="3">
    <location>
        <position position="288"/>
    </location>
</feature>
<comment type="caution">
    <text evidence="4">The sequence shown here is derived from an EMBL/GenBank/DDBJ whole genome shotgun (WGS) entry which is preliminary data.</text>
</comment>
<dbReference type="UniPathway" id="UPA00034">
    <property type="reaction ID" value="UER00025"/>
</dbReference>
<feature type="site" description="Could be important to modulate the pK values of the two catalytic cysteine residues" evidence="3">
    <location>
        <position position="227"/>
    </location>
</feature>
<dbReference type="GO" id="GO:0008837">
    <property type="term" value="F:diaminopimelate epimerase activity"/>
    <property type="evidence" value="ECO:0007669"/>
    <property type="project" value="UniProtKB-UniRule"/>
</dbReference>
<dbReference type="PATRIC" id="fig|1357400.3.peg.117"/>
<evidence type="ECO:0000256" key="1">
    <source>
        <dbReference type="ARBA" id="ARBA00010219"/>
    </source>
</evidence>
<dbReference type="eggNOG" id="COG0253">
    <property type="taxonomic scope" value="Bacteria"/>
</dbReference>
<dbReference type="Proteomes" id="UP000018731">
    <property type="component" value="Unassembled WGS sequence"/>
</dbReference>
<dbReference type="PANTHER" id="PTHR31689">
    <property type="entry name" value="DIAMINOPIMELATE EPIMERASE, CHLOROPLASTIC"/>
    <property type="match status" value="1"/>
</dbReference>
<dbReference type="RefSeq" id="WP_023926752.1">
    <property type="nucleotide sequence ID" value="NZ_KI669454.1"/>
</dbReference>
<evidence type="ECO:0000256" key="3">
    <source>
        <dbReference type="HAMAP-Rule" id="MF_00197"/>
    </source>
</evidence>
<dbReference type="EMBL" id="AZJI01000001">
    <property type="protein sequence ID" value="ETD24750.1"/>
    <property type="molecule type" value="Genomic_DNA"/>
</dbReference>
<comment type="caution">
    <text evidence="3">Lacks conserved residue(s) required for the propagation of feature annotation.</text>
</comment>
<proteinExistence type="inferred from homology"/>
<protein>
    <recommendedName>
        <fullName evidence="3">Diaminopimelate epimerase</fullName>
        <shortName evidence="3">DAP epimerase</shortName>
        <ecNumber evidence="3">5.1.1.7</ecNumber>
    </recommendedName>
    <alternativeName>
        <fullName evidence="3">PLP-independent amino acid racemase</fullName>
    </alternativeName>
</protein>
<dbReference type="HOGENOM" id="CLU_053306_3_2_7"/>
<organism evidence="4 5">
    <name type="scientific">Helicobacter macacae MIT 99-5501</name>
    <dbReference type="NCBI Taxonomy" id="1357400"/>
    <lineage>
        <taxon>Bacteria</taxon>
        <taxon>Pseudomonadati</taxon>
        <taxon>Campylobacterota</taxon>
        <taxon>Epsilonproteobacteria</taxon>
        <taxon>Campylobacterales</taxon>
        <taxon>Helicobacteraceae</taxon>
        <taxon>Helicobacter</taxon>
    </lineage>
</organism>
<dbReference type="OrthoDB" id="9805408at2"/>
<dbReference type="HAMAP" id="MF_00197">
    <property type="entry name" value="DAP_epimerase"/>
    <property type="match status" value="1"/>
</dbReference>
<dbReference type="SUPFAM" id="SSF54506">
    <property type="entry name" value="Diaminopimelate epimerase-like"/>
    <property type="match status" value="2"/>
</dbReference>
<dbReference type="PANTHER" id="PTHR31689:SF0">
    <property type="entry name" value="DIAMINOPIMELATE EPIMERASE"/>
    <property type="match status" value="1"/>
</dbReference>
<comment type="catalytic activity">
    <reaction evidence="3">
        <text>(2S,6S)-2,6-diaminopimelate = meso-2,6-diaminopimelate</text>
        <dbReference type="Rhea" id="RHEA:15393"/>
        <dbReference type="ChEBI" id="CHEBI:57609"/>
        <dbReference type="ChEBI" id="CHEBI:57791"/>
        <dbReference type="EC" id="5.1.1.7"/>
    </reaction>
</comment>
<dbReference type="InterPro" id="IPR001653">
    <property type="entry name" value="DAP_epimerase_DapF"/>
</dbReference>
<dbReference type="Gene3D" id="3.10.310.10">
    <property type="entry name" value="Diaminopimelate Epimerase, Chain A, domain 1"/>
    <property type="match status" value="2"/>
</dbReference>
<keyword evidence="3" id="KW-0963">Cytoplasm</keyword>
<reference evidence="4 5" key="1">
    <citation type="journal article" date="2014" name="Genome Announc.">
        <title>Draft genome sequences of six enterohepatic helicobacter species isolated from humans and one from rhesus macaques.</title>
        <authorList>
            <person name="Shen Z."/>
            <person name="Sheh A."/>
            <person name="Young S.K."/>
            <person name="Abouelliel A."/>
            <person name="Ward D.V."/>
            <person name="Earl A.M."/>
            <person name="Fox J.G."/>
        </authorList>
    </citation>
    <scope>NUCLEOTIDE SEQUENCE [LARGE SCALE GENOMIC DNA]</scope>
    <source>
        <strain evidence="4 5">MIT 99-5501</strain>
    </source>
</reference>
<feature type="binding site" evidence="3">
    <location>
        <position position="260"/>
    </location>
    <ligand>
        <name>substrate</name>
    </ligand>
</feature>
<feature type="binding site" evidence="3">
    <location>
        <position position="73"/>
    </location>
    <ligand>
        <name>substrate</name>
    </ligand>
</feature>
<keyword evidence="2 3" id="KW-0413">Isomerase</keyword>
<dbReference type="EC" id="5.1.1.7" evidence="3"/>
<gene>
    <name evidence="3" type="primary">dapF</name>
    <name evidence="4" type="ORF">HMPREF2086_00084</name>
</gene>
<keyword evidence="5" id="KW-1185">Reference proteome</keyword>
<dbReference type="Pfam" id="PF01678">
    <property type="entry name" value="DAP_epimerase"/>
    <property type="match status" value="1"/>
</dbReference>
<dbReference type="GO" id="GO:0005829">
    <property type="term" value="C:cytosol"/>
    <property type="evidence" value="ECO:0007669"/>
    <property type="project" value="TreeGrafter"/>
</dbReference>
<comment type="subunit">
    <text evidence="3">Homodimer.</text>
</comment>
<feature type="binding site" evidence="3">
    <location>
        <position position="20"/>
    </location>
    <ligand>
        <name>substrate</name>
    </ligand>
</feature>
<evidence type="ECO:0000256" key="2">
    <source>
        <dbReference type="ARBA" id="ARBA00023235"/>
    </source>
</evidence>
<feature type="binding site" evidence="3">
    <location>
        <begin position="278"/>
        <end position="279"/>
    </location>
    <ligand>
        <name>substrate</name>
    </ligand>
</feature>
<evidence type="ECO:0000313" key="5">
    <source>
        <dbReference type="Proteomes" id="UP000018731"/>
    </source>
</evidence>
<evidence type="ECO:0000313" key="4">
    <source>
        <dbReference type="EMBL" id="ETD24750.1"/>
    </source>
</evidence>
<dbReference type="STRING" id="1357400.HMPREF2086_00084"/>
<accession>V8CCK0</accession>
<comment type="similarity">
    <text evidence="1 3">Belongs to the diaminopimelate epimerase family.</text>
</comment>
<keyword evidence="3" id="KW-0028">Amino-acid biosynthesis</keyword>
<dbReference type="AlphaFoldDB" id="V8CCK0"/>
<comment type="subcellular location">
    <subcellularLocation>
        <location evidence="3">Cytoplasm</location>
    </subcellularLocation>
</comment>
<sequence>MSKTLQMQTITLHKYCANGNDFLIFHTIVEADFSSLAVRLCDRFRGIGADGLVVVLPNDTSTQNTAYKWDFYNSDGSRANMCGSASRCVGHYAFGAGLAKQRHSFLSGAGVIDIEVNGEIVQANLGKFHSLKKLGTLKEIVLLRDITEYMTKIQTSQTSLKAIKESKDSSMDMALRWAIGDFGGEELDGEFGRDFVEESEKLARDCLDTLETLKNSQWFSLNTGVPHLVCFLPAHLLPKARDTAQAKPILAILRDKFDANITIAHKIDDKRVEFATYERGVEGVTLSCGSGMAAALVVGYRFYGVDSSARLIPPSGEPAQASEDSNGCVSLRGAVSHIATCIVDEALLK</sequence>
<feature type="active site" description="Proton donor" evidence="3">
    <location>
        <position position="82"/>
    </location>
</feature>